<sequence>MGLYLRGGILPNNSGHRRPRRREVALIVSDRVHRLSMPPGPAYSWFCVLNSAAEILSHAARHRADQFAPTAAVAANASPRKRRRTEEPVEATRPVKVHGEGSIAKDATLAPEALAEHGTVDPILPKLDEAPTPADEKPPALPRMPPQVHSELRSATELILKTARKPLAVLEMDRTVDVLAEEIVSASLPHPIPPSVSRNLKSSKVPSSRIGRLFHYGGLAASLGYGAASEIIRRTGSSSEGQSSVMMTEANIKRLVSKLSQMRGAALKLGQFMSIQDTHVLPPEIDKIFRRVQDSAHYMPDWQMEQVMTSALGPSWQTNFAHFDRLPFAAASIGQVHTAILSPSVSATGRPEPVAVKIQFPNIVNSIESDLGYIKLLLTAAKLLPKGLFLDKTIQVMKGELADECDYVREAGFLRAFGTPEYLGGDERYKVPWVWEGSTATVLVMEKVNGFSVGEANVNNLSKRDRDDIAARIIELCLKELFEFRAMQTDPNWTNFLWNPESRQVELVDFGATRTYTKEFMDNWLHLLQTAASGEKDACIEWSIKLGYLTGEENEVMLDAHVNSMTLLAAPFKADTPQPFSFGQGTQWSEITAQIRAQIPVMLEHRLTPPPKETYSLNRKLSGAFLLASRLGATIDTKAIWDKVVDKYEFGSSQ</sequence>
<evidence type="ECO:0000313" key="7">
    <source>
        <dbReference type="EMBL" id="CAA7264059.1"/>
    </source>
</evidence>
<feature type="domain" description="ABC1 atypical kinase-like" evidence="6">
    <location>
        <begin position="291"/>
        <end position="541"/>
    </location>
</feature>
<comment type="caution">
    <text evidence="7">The sequence shown here is derived from an EMBL/GenBank/DDBJ whole genome shotgun (WGS) entry which is preliminary data.</text>
</comment>
<proteinExistence type="inferred from homology"/>
<keyword evidence="4" id="KW-0067">ATP-binding</keyword>
<keyword evidence="2" id="KW-0808">Transferase</keyword>
<dbReference type="PANTHER" id="PTHR43851">
    <property type="match status" value="1"/>
</dbReference>
<dbReference type="EMBL" id="CACVBS010000042">
    <property type="protein sequence ID" value="CAA7264059.1"/>
    <property type="molecule type" value="Genomic_DNA"/>
</dbReference>
<reference evidence="7 8" key="1">
    <citation type="submission" date="2020-01" db="EMBL/GenBank/DDBJ databases">
        <authorList>
            <person name="Gupta K D."/>
        </authorList>
    </citation>
    <scope>NUCLEOTIDE SEQUENCE [LARGE SCALE GENOMIC DNA]</scope>
</reference>
<evidence type="ECO:0000259" key="6">
    <source>
        <dbReference type="Pfam" id="PF03109"/>
    </source>
</evidence>
<dbReference type="GO" id="GO:0005524">
    <property type="term" value="F:ATP binding"/>
    <property type="evidence" value="ECO:0007669"/>
    <property type="project" value="UniProtKB-KW"/>
</dbReference>
<accession>A0A8S0XJ28</accession>
<dbReference type="GO" id="GO:0016740">
    <property type="term" value="F:transferase activity"/>
    <property type="evidence" value="ECO:0007669"/>
    <property type="project" value="UniProtKB-KW"/>
</dbReference>
<protein>
    <recommendedName>
        <fullName evidence="6">ABC1 atypical kinase-like domain-containing protein</fullName>
    </recommendedName>
</protein>
<dbReference type="Proteomes" id="UP000467700">
    <property type="component" value="Unassembled WGS sequence"/>
</dbReference>
<dbReference type="SUPFAM" id="SSF56112">
    <property type="entry name" value="Protein kinase-like (PK-like)"/>
    <property type="match status" value="1"/>
</dbReference>
<evidence type="ECO:0000313" key="8">
    <source>
        <dbReference type="Proteomes" id="UP000467700"/>
    </source>
</evidence>
<dbReference type="Pfam" id="PF03109">
    <property type="entry name" value="ABC1"/>
    <property type="match status" value="1"/>
</dbReference>
<organism evidence="7 8">
    <name type="scientific">Cyclocybe aegerita</name>
    <name type="common">Black poplar mushroom</name>
    <name type="synonym">Agrocybe aegerita</name>
    <dbReference type="NCBI Taxonomy" id="1973307"/>
    <lineage>
        <taxon>Eukaryota</taxon>
        <taxon>Fungi</taxon>
        <taxon>Dikarya</taxon>
        <taxon>Basidiomycota</taxon>
        <taxon>Agaricomycotina</taxon>
        <taxon>Agaricomycetes</taxon>
        <taxon>Agaricomycetidae</taxon>
        <taxon>Agaricales</taxon>
        <taxon>Agaricineae</taxon>
        <taxon>Bolbitiaceae</taxon>
        <taxon>Cyclocybe</taxon>
    </lineage>
</organism>
<dbReference type="InterPro" id="IPR011009">
    <property type="entry name" value="Kinase-like_dom_sf"/>
</dbReference>
<evidence type="ECO:0000256" key="1">
    <source>
        <dbReference type="ARBA" id="ARBA00009670"/>
    </source>
</evidence>
<dbReference type="InterPro" id="IPR034646">
    <property type="entry name" value="ADCK3_dom"/>
</dbReference>
<feature type="region of interest" description="Disordered" evidence="5">
    <location>
        <begin position="123"/>
        <end position="146"/>
    </location>
</feature>
<feature type="region of interest" description="Disordered" evidence="5">
    <location>
        <begin position="70"/>
        <end position="96"/>
    </location>
</feature>
<dbReference type="CDD" id="cd13970">
    <property type="entry name" value="ABC1_ADCK3"/>
    <property type="match status" value="1"/>
</dbReference>
<dbReference type="PANTHER" id="PTHR43851:SF3">
    <property type="entry name" value="COENZYME Q8"/>
    <property type="match status" value="1"/>
</dbReference>
<evidence type="ECO:0000256" key="4">
    <source>
        <dbReference type="ARBA" id="ARBA00022840"/>
    </source>
</evidence>
<dbReference type="OrthoDB" id="201153at2759"/>
<evidence type="ECO:0000256" key="3">
    <source>
        <dbReference type="ARBA" id="ARBA00022741"/>
    </source>
</evidence>
<dbReference type="AlphaFoldDB" id="A0A8S0XJ28"/>
<evidence type="ECO:0000256" key="2">
    <source>
        <dbReference type="ARBA" id="ARBA00022679"/>
    </source>
</evidence>
<keyword evidence="8" id="KW-1185">Reference proteome</keyword>
<keyword evidence="3" id="KW-0547">Nucleotide-binding</keyword>
<name>A0A8S0XJ28_CYCAE</name>
<feature type="compositionally biased region" description="Basic and acidic residues" evidence="5">
    <location>
        <begin position="126"/>
        <end position="138"/>
    </location>
</feature>
<dbReference type="InterPro" id="IPR004147">
    <property type="entry name" value="ABC1_dom"/>
</dbReference>
<evidence type="ECO:0000256" key="5">
    <source>
        <dbReference type="SAM" id="MobiDB-lite"/>
    </source>
</evidence>
<dbReference type="InterPro" id="IPR051409">
    <property type="entry name" value="Atypical_kinase_ADCK"/>
</dbReference>
<dbReference type="GO" id="GO:0006744">
    <property type="term" value="P:ubiquinone biosynthetic process"/>
    <property type="evidence" value="ECO:0007669"/>
    <property type="project" value="TreeGrafter"/>
</dbReference>
<gene>
    <name evidence="7" type="ORF">AAE3_LOCUS6235</name>
</gene>
<comment type="similarity">
    <text evidence="1">Belongs to the protein kinase superfamily. ADCK protein kinase family.</text>
</comment>